<dbReference type="EMBL" id="CP060716">
    <property type="protein sequence ID" value="QNN63646.1"/>
    <property type="molecule type" value="Genomic_DNA"/>
</dbReference>
<gene>
    <name evidence="3" type="ORF">H9L06_04920</name>
</gene>
<dbReference type="AlphaFoldDB" id="A0A7G9S721"/>
<keyword evidence="4" id="KW-1185">Reference proteome</keyword>
<dbReference type="KEGG" id="ldn:H9L06_04920"/>
<evidence type="ECO:0000256" key="1">
    <source>
        <dbReference type="SAM" id="MobiDB-lite"/>
    </source>
</evidence>
<keyword evidence="2" id="KW-0812">Transmembrane</keyword>
<feature type="region of interest" description="Disordered" evidence="1">
    <location>
        <begin position="97"/>
        <end position="121"/>
    </location>
</feature>
<keyword evidence="2" id="KW-1133">Transmembrane helix</keyword>
<organism evidence="3 4">
    <name type="scientific">Leucobacter denitrificans</name>
    <dbReference type="NCBI Taxonomy" id="683042"/>
    <lineage>
        <taxon>Bacteria</taxon>
        <taxon>Bacillati</taxon>
        <taxon>Actinomycetota</taxon>
        <taxon>Actinomycetes</taxon>
        <taxon>Micrococcales</taxon>
        <taxon>Microbacteriaceae</taxon>
        <taxon>Leucobacter</taxon>
    </lineage>
</organism>
<feature type="transmembrane region" description="Helical" evidence="2">
    <location>
        <begin position="20"/>
        <end position="41"/>
    </location>
</feature>
<evidence type="ECO:0000313" key="3">
    <source>
        <dbReference type="EMBL" id="QNN63646.1"/>
    </source>
</evidence>
<evidence type="ECO:0000256" key="2">
    <source>
        <dbReference type="SAM" id="Phobius"/>
    </source>
</evidence>
<proteinExistence type="predicted"/>
<dbReference type="RefSeq" id="WP_187556104.1">
    <property type="nucleotide sequence ID" value="NZ_CP060716.1"/>
</dbReference>
<protein>
    <submittedName>
        <fullName evidence="3">Uncharacterized protein</fullName>
    </submittedName>
</protein>
<sequence length="121" mass="12637">MASETQQTVELQRSVRYGRLLIGGAILGGALGALITLFFPIPEGALYTMRQIAGFMLLIGAVIGLAIGGVLSLVLTAVAKRKRGTAVVDHVVAHEVPAATETPEAPEVPESESAQEVNDTK</sequence>
<dbReference type="Proteomes" id="UP000515934">
    <property type="component" value="Chromosome"/>
</dbReference>
<name>A0A7G9S721_9MICO</name>
<evidence type="ECO:0000313" key="4">
    <source>
        <dbReference type="Proteomes" id="UP000515934"/>
    </source>
</evidence>
<feature type="transmembrane region" description="Helical" evidence="2">
    <location>
        <begin position="53"/>
        <end position="75"/>
    </location>
</feature>
<accession>A0A7G9S721</accession>
<keyword evidence="2" id="KW-0472">Membrane</keyword>
<reference evidence="3 4" key="1">
    <citation type="submission" date="2020-08" db="EMBL/GenBank/DDBJ databases">
        <title>Genome sequence of Leucobacter denitrificans KACC 14055T.</title>
        <authorList>
            <person name="Hyun D.-W."/>
            <person name="Bae J.-W."/>
        </authorList>
    </citation>
    <scope>NUCLEOTIDE SEQUENCE [LARGE SCALE GENOMIC DNA]</scope>
    <source>
        <strain evidence="3 4">KACC 14055</strain>
    </source>
</reference>